<keyword evidence="3" id="KW-0238">DNA-binding</keyword>
<dbReference type="Pfam" id="PF04397">
    <property type="entry name" value="LytTR"/>
    <property type="match status" value="1"/>
</dbReference>
<feature type="transmembrane region" description="Helical" evidence="1">
    <location>
        <begin position="114"/>
        <end position="132"/>
    </location>
</feature>
<feature type="transmembrane region" description="Helical" evidence="1">
    <location>
        <begin position="45"/>
        <end position="65"/>
    </location>
</feature>
<feature type="transmembrane region" description="Helical" evidence="1">
    <location>
        <begin position="12"/>
        <end position="33"/>
    </location>
</feature>
<dbReference type="Gene3D" id="2.40.50.1020">
    <property type="entry name" value="LytTr DNA-binding domain"/>
    <property type="match status" value="1"/>
</dbReference>
<keyword evidence="1" id="KW-0812">Transmembrane</keyword>
<evidence type="ECO:0000256" key="1">
    <source>
        <dbReference type="SAM" id="Phobius"/>
    </source>
</evidence>
<feature type="domain" description="HTH LytTR-type" evidence="2">
    <location>
        <begin position="152"/>
        <end position="251"/>
    </location>
</feature>
<dbReference type="PROSITE" id="PS50930">
    <property type="entry name" value="HTH_LYTTR"/>
    <property type="match status" value="1"/>
</dbReference>
<reference evidence="3" key="1">
    <citation type="submission" date="2023-07" db="EMBL/GenBank/DDBJ databases">
        <title>Brevundimonas soil sp. nov., isolated from the soil of chemical plant.</title>
        <authorList>
            <person name="Wu N."/>
        </authorList>
    </citation>
    <scope>NUCLEOTIDE SEQUENCE</scope>
    <source>
        <strain evidence="3">XZ-24</strain>
    </source>
</reference>
<organism evidence="3 4">
    <name type="scientific">Peiella sedimenti</name>
    <dbReference type="NCBI Taxonomy" id="3061083"/>
    <lineage>
        <taxon>Bacteria</taxon>
        <taxon>Pseudomonadati</taxon>
        <taxon>Pseudomonadota</taxon>
        <taxon>Alphaproteobacteria</taxon>
        <taxon>Caulobacterales</taxon>
        <taxon>Caulobacteraceae</taxon>
        <taxon>Peiella</taxon>
    </lineage>
</organism>
<dbReference type="EMBL" id="JAUKTR010000001">
    <property type="protein sequence ID" value="MDO1557924.1"/>
    <property type="molecule type" value="Genomic_DNA"/>
</dbReference>
<dbReference type="RefSeq" id="WP_302108351.1">
    <property type="nucleotide sequence ID" value="NZ_JAUKTR010000001.1"/>
</dbReference>
<evidence type="ECO:0000313" key="4">
    <source>
        <dbReference type="Proteomes" id="UP001169063"/>
    </source>
</evidence>
<keyword evidence="1" id="KW-1133">Transmembrane helix</keyword>
<keyword evidence="4" id="KW-1185">Reference proteome</keyword>
<evidence type="ECO:0000313" key="3">
    <source>
        <dbReference type="EMBL" id="MDO1557924.1"/>
    </source>
</evidence>
<dbReference type="GO" id="GO:0003677">
    <property type="term" value="F:DNA binding"/>
    <property type="evidence" value="ECO:0007669"/>
    <property type="project" value="UniProtKB-KW"/>
</dbReference>
<dbReference type="InterPro" id="IPR007492">
    <property type="entry name" value="LytTR_DNA-bd_dom"/>
</dbReference>
<keyword evidence="1" id="KW-0472">Membrane</keyword>
<protein>
    <submittedName>
        <fullName evidence="3">LytTR family DNA-binding domain-containing protein</fullName>
    </submittedName>
</protein>
<gene>
    <name evidence="3" type="ORF">Q0812_00600</name>
</gene>
<name>A0ABT8SH79_9CAUL</name>
<comment type="caution">
    <text evidence="3">The sequence shown here is derived from an EMBL/GenBank/DDBJ whole genome shotgun (WGS) entry which is preliminary data.</text>
</comment>
<sequence>MGIGVRFEQIRPWLQGLAVAALAGLFLAAVGAFGSDGAPAPIRYGYWLTTMVGGAMIAGVAAWPISRMKSLERRPWLMWAVMSPAIAAPITVFVWLVTPLFFDGVWAGGTLLAFFPPVLIICAAMTGINLLLHRQPVETHAAAPGGGPAPFLERLPLKLKGAQVIAVQAEDHYLRIHTDRGSDLILMRLADAVRELEGIEGAQVHRSWWAARSAVRDVRRGDGRATLILDGGLEAPVSRTYARALRAEGWY</sequence>
<dbReference type="SMART" id="SM00850">
    <property type="entry name" value="LytTR"/>
    <property type="match status" value="1"/>
</dbReference>
<dbReference type="Proteomes" id="UP001169063">
    <property type="component" value="Unassembled WGS sequence"/>
</dbReference>
<accession>A0ABT8SH79</accession>
<proteinExistence type="predicted"/>
<feature type="transmembrane region" description="Helical" evidence="1">
    <location>
        <begin position="77"/>
        <end position="102"/>
    </location>
</feature>
<evidence type="ECO:0000259" key="2">
    <source>
        <dbReference type="PROSITE" id="PS50930"/>
    </source>
</evidence>